<dbReference type="PANTHER" id="PTHR30347:SF1">
    <property type="entry name" value="MECHANOSENSITIVE CHANNEL MSCK"/>
    <property type="match status" value="1"/>
</dbReference>
<dbReference type="Pfam" id="PF13565">
    <property type="entry name" value="HTH_32"/>
    <property type="match status" value="1"/>
</dbReference>
<dbReference type="InterPro" id="IPR038717">
    <property type="entry name" value="Tc1-like_DDE_dom"/>
</dbReference>
<evidence type="ECO:0000313" key="2">
    <source>
        <dbReference type="EMBL" id="ABE61685.1"/>
    </source>
</evidence>
<dbReference type="KEGG" id="nha:Nham_0809"/>
<dbReference type="eggNOG" id="COG3335">
    <property type="taxonomic scope" value="Bacteria"/>
</dbReference>
<dbReference type="SUPFAM" id="SSF46689">
    <property type="entry name" value="Homeodomain-like"/>
    <property type="match status" value="1"/>
</dbReference>
<proteinExistence type="predicted"/>
<dbReference type="PANTHER" id="PTHR30347">
    <property type="entry name" value="POTASSIUM CHANNEL RELATED"/>
    <property type="match status" value="1"/>
</dbReference>
<evidence type="ECO:0000259" key="1">
    <source>
        <dbReference type="Pfam" id="PF13358"/>
    </source>
</evidence>
<dbReference type="OrthoDB" id="2375382at2"/>
<dbReference type="InterPro" id="IPR009057">
    <property type="entry name" value="Homeodomain-like_sf"/>
</dbReference>
<dbReference type="InterPro" id="IPR036397">
    <property type="entry name" value="RNaseH_sf"/>
</dbReference>
<dbReference type="EMBL" id="CP000319">
    <property type="protein sequence ID" value="ABE61685.1"/>
    <property type="molecule type" value="Genomic_DNA"/>
</dbReference>
<feature type="domain" description="Tc1-like transposase DDE" evidence="1">
    <location>
        <begin position="177"/>
        <end position="321"/>
    </location>
</feature>
<dbReference type="SUPFAM" id="SSF53098">
    <property type="entry name" value="Ribonuclease H-like"/>
    <property type="match status" value="1"/>
</dbReference>
<keyword evidence="3" id="KW-1185">Reference proteome</keyword>
<dbReference type="Gene3D" id="3.30.420.10">
    <property type="entry name" value="Ribonuclease H-like superfamily/Ribonuclease H"/>
    <property type="match status" value="1"/>
</dbReference>
<organism evidence="2 3">
    <name type="scientific">Nitrobacter hamburgensis (strain DSM 10229 / NCIMB 13809 / X14)</name>
    <dbReference type="NCBI Taxonomy" id="323097"/>
    <lineage>
        <taxon>Bacteria</taxon>
        <taxon>Pseudomonadati</taxon>
        <taxon>Pseudomonadota</taxon>
        <taxon>Alphaproteobacteria</taxon>
        <taxon>Hyphomicrobiales</taxon>
        <taxon>Nitrobacteraceae</taxon>
        <taxon>Nitrobacter</taxon>
    </lineage>
</organism>
<dbReference type="InterPro" id="IPR052702">
    <property type="entry name" value="MscS-like_channel"/>
</dbReference>
<evidence type="ECO:0000313" key="3">
    <source>
        <dbReference type="Proteomes" id="UP000001953"/>
    </source>
</evidence>
<dbReference type="NCBIfam" id="NF033545">
    <property type="entry name" value="transpos_IS630"/>
    <property type="match status" value="1"/>
</dbReference>
<accession>Q1QQ12</accession>
<dbReference type="Gene3D" id="1.10.10.10">
    <property type="entry name" value="Winged helix-like DNA-binding domain superfamily/Winged helix DNA-binding domain"/>
    <property type="match status" value="1"/>
</dbReference>
<sequence length="370" mass="42730">MANAAGRPVSPLILSADERAYLERQVRRHRVARSLSERCRVILRCADGIPSKSVAHELGVHEHTVGKWRRRFLKGRIEGLLDEARPGRPRTIDDDQVAAIIERTLRSTPSDATHWSIRSMATATGFSHTTIRRIWNAFGLQPHRSETFKLSSDPLFVDKVRDIVGLYLSPPNRALVLSVDEKSQIQALDRKQPVLPTMPGIPERRTHSYIRHGTTSLFAALDFASGFVIGKCYKRHRAAEFLDFLKQIDAHIPDGLDIHIIMDNYATHKTAVIKSWLVRRPHYHVHFTPTSPSWINQVERWFAELTRKQIRRGVHTSTKQLEKDIRAFIERHNENPRPYRWTKSVDEILASVKHFCQKTQQTLCHEFRFT</sequence>
<dbReference type="GO" id="GO:0003676">
    <property type="term" value="F:nucleic acid binding"/>
    <property type="evidence" value="ECO:0007669"/>
    <property type="project" value="InterPro"/>
</dbReference>
<reference evidence="2 3" key="1">
    <citation type="submission" date="2006-03" db="EMBL/GenBank/DDBJ databases">
        <title>Complete sequence of chromosome of Nitrobacter hamburgensis X14.</title>
        <authorList>
            <consortium name="US DOE Joint Genome Institute"/>
            <person name="Copeland A."/>
            <person name="Lucas S."/>
            <person name="Lapidus A."/>
            <person name="Barry K."/>
            <person name="Detter J.C."/>
            <person name="Glavina del Rio T."/>
            <person name="Hammon N."/>
            <person name="Israni S."/>
            <person name="Dalin E."/>
            <person name="Tice H."/>
            <person name="Pitluck S."/>
            <person name="Chain P."/>
            <person name="Malfatti S."/>
            <person name="Shin M."/>
            <person name="Vergez L."/>
            <person name="Schmutz J."/>
            <person name="Larimer F."/>
            <person name="Land M."/>
            <person name="Hauser L."/>
            <person name="Kyrpides N."/>
            <person name="Ivanova N."/>
            <person name="Ward B."/>
            <person name="Arp D."/>
            <person name="Klotz M."/>
            <person name="Stein L."/>
            <person name="O'Mullan G."/>
            <person name="Starkenburg S."/>
            <person name="Sayavedra L."/>
            <person name="Poret-Peterson A.T."/>
            <person name="Gentry M.E."/>
            <person name="Bruce D."/>
            <person name="Richardson P."/>
        </authorList>
    </citation>
    <scope>NUCLEOTIDE SEQUENCE [LARGE SCALE GENOMIC DNA]</scope>
    <source>
        <strain evidence="3">DSM 10229 / NCIMB 13809 / X14</strain>
    </source>
</reference>
<dbReference type="RefSeq" id="WP_011509386.1">
    <property type="nucleotide sequence ID" value="NC_007964.1"/>
</dbReference>
<dbReference type="AlphaFoldDB" id="Q1QQ12"/>
<dbReference type="Proteomes" id="UP000001953">
    <property type="component" value="Chromosome"/>
</dbReference>
<dbReference type="eggNOG" id="COG3415">
    <property type="taxonomic scope" value="Bacteria"/>
</dbReference>
<protein>
    <submittedName>
        <fullName evidence="2">Putative transposase</fullName>
    </submittedName>
</protein>
<gene>
    <name evidence="2" type="ordered locus">Nham_0809</name>
</gene>
<dbReference type="HOGENOM" id="CLU_041125_0_0_5"/>
<dbReference type="Pfam" id="PF13358">
    <property type="entry name" value="DDE_3"/>
    <property type="match status" value="1"/>
</dbReference>
<dbReference type="InterPro" id="IPR047655">
    <property type="entry name" value="Transpos_IS630-like"/>
</dbReference>
<dbReference type="InterPro" id="IPR012337">
    <property type="entry name" value="RNaseH-like_sf"/>
</dbReference>
<name>Q1QQ12_NITHX</name>
<dbReference type="InterPro" id="IPR036388">
    <property type="entry name" value="WH-like_DNA-bd_sf"/>
</dbReference>